<dbReference type="EMBL" id="CP120627">
    <property type="protein sequence ID" value="WEW56716.1"/>
    <property type="molecule type" value="Genomic_DNA"/>
</dbReference>
<sequence length="262" mass="29840">MAMMLNNDFEYDSDSLEVDFALPTPEECIGYLGPMWKFLTTPILNIQVGTDEREVFLIHQGLLTAHSGFFRGLLRHNLREKEEGIVKLPEDDVKTFAMFAQWLYTGDCASDEIAASETKSPDLEIELPLRDLSSVKTETDDETFNFPLLFSAYVLADKIEAPAFRWHIHDEITLACEAKHPQLSLDDIRYVYQNTREDDLVRNFCIRQTCGRDLQKNLEDPEFLSVCEEIPSFGVSVLKQCSKRLKVLTGDSAENTKDQATG</sequence>
<dbReference type="InterPro" id="IPR000210">
    <property type="entry name" value="BTB/POZ_dom"/>
</dbReference>
<dbReference type="SMART" id="SM00225">
    <property type="entry name" value="BTB"/>
    <property type="match status" value="1"/>
</dbReference>
<dbReference type="Gene3D" id="3.30.710.10">
    <property type="entry name" value="Potassium Channel Kv1.1, Chain A"/>
    <property type="match status" value="1"/>
</dbReference>
<dbReference type="PROSITE" id="PS50097">
    <property type="entry name" value="BTB"/>
    <property type="match status" value="1"/>
</dbReference>
<evidence type="ECO:0000313" key="2">
    <source>
        <dbReference type="EMBL" id="WEW56716.1"/>
    </source>
</evidence>
<dbReference type="SUPFAM" id="SSF54695">
    <property type="entry name" value="POZ domain"/>
    <property type="match status" value="1"/>
</dbReference>
<dbReference type="CDD" id="cd18186">
    <property type="entry name" value="BTB_POZ_ZBTB_KLHL-like"/>
    <property type="match status" value="1"/>
</dbReference>
<dbReference type="Pfam" id="PF00651">
    <property type="entry name" value="BTB"/>
    <property type="match status" value="1"/>
</dbReference>
<evidence type="ECO:0000259" key="1">
    <source>
        <dbReference type="PROSITE" id="PS50097"/>
    </source>
</evidence>
<protein>
    <recommendedName>
        <fullName evidence="1">BTB domain-containing protein</fullName>
    </recommendedName>
</protein>
<feature type="domain" description="BTB" evidence="1">
    <location>
        <begin position="44"/>
        <end position="112"/>
    </location>
</feature>
<accession>A0AAF0DDP2</accession>
<keyword evidence="3" id="KW-1185">Reference proteome</keyword>
<dbReference type="InterPro" id="IPR011333">
    <property type="entry name" value="SKP1/BTB/POZ_sf"/>
</dbReference>
<reference evidence="2" key="1">
    <citation type="submission" date="2023-03" db="EMBL/GenBank/DDBJ databases">
        <title>Emydomyces testavorans Genome Sequence.</title>
        <authorList>
            <person name="Hoyer L."/>
        </authorList>
    </citation>
    <scope>NUCLEOTIDE SEQUENCE</scope>
    <source>
        <strain evidence="2">16-2883</strain>
    </source>
</reference>
<dbReference type="PANTHER" id="PTHR47843:SF2">
    <property type="entry name" value="BTB DOMAIN-CONTAINING PROTEIN"/>
    <property type="match status" value="1"/>
</dbReference>
<dbReference type="Proteomes" id="UP001219355">
    <property type="component" value="Chromosome 1"/>
</dbReference>
<name>A0AAF0DDP2_9EURO</name>
<proteinExistence type="predicted"/>
<gene>
    <name evidence="2" type="ORF">PRK78_002165</name>
</gene>
<evidence type="ECO:0000313" key="3">
    <source>
        <dbReference type="Proteomes" id="UP001219355"/>
    </source>
</evidence>
<dbReference type="PANTHER" id="PTHR47843">
    <property type="entry name" value="BTB DOMAIN-CONTAINING PROTEIN-RELATED"/>
    <property type="match status" value="1"/>
</dbReference>
<dbReference type="AlphaFoldDB" id="A0AAF0DDP2"/>
<organism evidence="2 3">
    <name type="scientific">Emydomyces testavorans</name>
    <dbReference type="NCBI Taxonomy" id="2070801"/>
    <lineage>
        <taxon>Eukaryota</taxon>
        <taxon>Fungi</taxon>
        <taxon>Dikarya</taxon>
        <taxon>Ascomycota</taxon>
        <taxon>Pezizomycotina</taxon>
        <taxon>Eurotiomycetes</taxon>
        <taxon>Eurotiomycetidae</taxon>
        <taxon>Onygenales</taxon>
        <taxon>Nannizziopsiaceae</taxon>
        <taxon>Emydomyces</taxon>
    </lineage>
</organism>